<dbReference type="PRINTS" id="PR00662">
    <property type="entry name" value="G6PISOMERASE"/>
</dbReference>
<keyword evidence="2 4" id="KW-0324">Glycolysis</keyword>
<dbReference type="InterPro" id="IPR046348">
    <property type="entry name" value="SIS_dom_sf"/>
</dbReference>
<dbReference type="GO" id="GO:0006096">
    <property type="term" value="P:glycolytic process"/>
    <property type="evidence" value="ECO:0007669"/>
    <property type="project" value="UniProtKB-KW"/>
</dbReference>
<comment type="similarity">
    <text evidence="4">Belongs to the GPI family.</text>
</comment>
<keyword evidence="3 4" id="KW-0413">Isomerase</keyword>
<dbReference type="EMBL" id="CP114014">
    <property type="protein sequence ID" value="XAY07162.1"/>
    <property type="molecule type" value="Genomic_DNA"/>
</dbReference>
<evidence type="ECO:0000313" key="5">
    <source>
        <dbReference type="EMBL" id="XAY07162.1"/>
    </source>
</evidence>
<dbReference type="SUPFAM" id="SSF53697">
    <property type="entry name" value="SIS domain"/>
    <property type="match status" value="1"/>
</dbReference>
<dbReference type="Gene3D" id="3.40.50.10490">
    <property type="entry name" value="Glucose-6-phosphate isomerase like protein, domain 1"/>
    <property type="match status" value="2"/>
</dbReference>
<protein>
    <recommendedName>
        <fullName evidence="4">Glucose-6-phosphate isomerase</fullName>
        <ecNumber evidence="4">5.3.1.9</ecNumber>
    </recommendedName>
</protein>
<dbReference type="GO" id="GO:0097367">
    <property type="term" value="F:carbohydrate derivative binding"/>
    <property type="evidence" value="ECO:0007669"/>
    <property type="project" value="InterPro"/>
</dbReference>
<gene>
    <name evidence="5" type="ORF">DSM112329_04042</name>
</gene>
<evidence type="ECO:0000256" key="2">
    <source>
        <dbReference type="ARBA" id="ARBA00023152"/>
    </source>
</evidence>
<dbReference type="GO" id="GO:0048029">
    <property type="term" value="F:monosaccharide binding"/>
    <property type="evidence" value="ECO:0007669"/>
    <property type="project" value="TreeGrafter"/>
</dbReference>
<comment type="catalytic activity">
    <reaction evidence="4">
        <text>alpha-D-glucose 6-phosphate = beta-D-fructose 6-phosphate</text>
        <dbReference type="Rhea" id="RHEA:11816"/>
        <dbReference type="ChEBI" id="CHEBI:57634"/>
        <dbReference type="ChEBI" id="CHEBI:58225"/>
        <dbReference type="EC" id="5.3.1.9"/>
    </reaction>
</comment>
<dbReference type="KEGG" id="parq:DSM112329_04042"/>
<comment type="pathway">
    <text evidence="4">Carbohydrate degradation; glycolysis; D-glyceraldehyde 3-phosphate and glycerone phosphate from D-glucose: step 2/4.</text>
</comment>
<sequence length="553" mass="58085">MTLAPESIQAQLPAAVETAVEARLLAAAEQDILARIWAKDPTVFGEPGTPDVANRLGWLDIAARLTPEAGELVAFGEEVRDAGIKDVVVLGMGGSSLAPEVLRRSLGSGDGFPTLHVLDSTDAQAILDVEAKTDPGTSLYVVATKSGGTIETLSAFKHFHALQPDGAHFVAITDPGSALVDLAEEHGFRRTFLNDENIGGRYSALSYFGLVPAALIGADVRALLTGAEIAAAGCRPLDTKVATFGLWFGAAIGELAAHGRDKLTFLIDEPLASWALWVEQLVAESTGKSSPNPEHSDHAVGVLPVADEPLGAVTAYGDDRVFLHVKDGDAADGVHDARIAELAAAGHPTITVHFSAADAATELGNLFFTAEFATAVTGWVLGINPFDQPNVQEAKDNTAKALADRTPAQPGAHDHELQELLAEATPPSYVAIMAYVAPSDAFDAAIADLRAVIRDATSATTTFGYGPRFLHSTGQLHKGGPKHGRFLQLVHDAPQDVAIPGEEYSFEVLKAAQAIGDLETLRDHGLPAARVTLGEDPVAAVQHLTERVRALVS</sequence>
<accession>A0AAU7B0J8</accession>
<reference evidence="5" key="1">
    <citation type="submission" date="2022-12" db="EMBL/GenBank/DDBJ databases">
        <title>Paraconexibacter alkalitolerans sp. nov. and Baekduia alba sp. nov., isolated from soil and emended description of the genera Paraconexibacter (Chun et al., 2020) and Baekduia (An et al., 2020).</title>
        <authorList>
            <person name="Vieira S."/>
            <person name="Huber K.J."/>
            <person name="Geppert A."/>
            <person name="Wolf J."/>
            <person name="Neumann-Schaal M."/>
            <person name="Muesken M."/>
            <person name="Overmann J."/>
        </authorList>
    </citation>
    <scope>NUCLEOTIDE SEQUENCE</scope>
    <source>
        <strain evidence="5">AEG42_29</strain>
    </source>
</reference>
<dbReference type="GO" id="GO:0051156">
    <property type="term" value="P:glucose 6-phosphate metabolic process"/>
    <property type="evidence" value="ECO:0007669"/>
    <property type="project" value="TreeGrafter"/>
</dbReference>
<evidence type="ECO:0000256" key="4">
    <source>
        <dbReference type="RuleBase" id="RU000612"/>
    </source>
</evidence>
<dbReference type="PROSITE" id="PS51463">
    <property type="entry name" value="P_GLUCOSE_ISOMERASE_3"/>
    <property type="match status" value="1"/>
</dbReference>
<dbReference type="GO" id="GO:0006094">
    <property type="term" value="P:gluconeogenesis"/>
    <property type="evidence" value="ECO:0007669"/>
    <property type="project" value="UniProtKB-KW"/>
</dbReference>
<evidence type="ECO:0000256" key="1">
    <source>
        <dbReference type="ARBA" id="ARBA00022432"/>
    </source>
</evidence>
<name>A0AAU7B0J8_9ACTN</name>
<dbReference type="EC" id="5.3.1.9" evidence="4"/>
<keyword evidence="1 4" id="KW-0312">Gluconeogenesis</keyword>
<dbReference type="PANTHER" id="PTHR11469:SF1">
    <property type="entry name" value="GLUCOSE-6-PHOSPHATE ISOMERASE"/>
    <property type="match status" value="1"/>
</dbReference>
<dbReference type="GO" id="GO:0005829">
    <property type="term" value="C:cytosol"/>
    <property type="evidence" value="ECO:0007669"/>
    <property type="project" value="TreeGrafter"/>
</dbReference>
<organism evidence="5">
    <name type="scientific">Paraconexibacter sp. AEG42_29</name>
    <dbReference type="NCBI Taxonomy" id="2997339"/>
    <lineage>
        <taxon>Bacteria</taxon>
        <taxon>Bacillati</taxon>
        <taxon>Actinomycetota</taxon>
        <taxon>Thermoleophilia</taxon>
        <taxon>Solirubrobacterales</taxon>
        <taxon>Paraconexibacteraceae</taxon>
        <taxon>Paraconexibacter</taxon>
    </lineage>
</organism>
<dbReference type="RefSeq" id="WP_354698368.1">
    <property type="nucleotide sequence ID" value="NZ_CP114014.1"/>
</dbReference>
<dbReference type="PANTHER" id="PTHR11469">
    <property type="entry name" value="GLUCOSE-6-PHOSPHATE ISOMERASE"/>
    <property type="match status" value="1"/>
</dbReference>
<evidence type="ECO:0000256" key="3">
    <source>
        <dbReference type="ARBA" id="ARBA00023235"/>
    </source>
</evidence>
<proteinExistence type="inferred from homology"/>
<dbReference type="AlphaFoldDB" id="A0AAU7B0J8"/>
<dbReference type="Pfam" id="PF00342">
    <property type="entry name" value="PGI"/>
    <property type="match status" value="1"/>
</dbReference>
<dbReference type="GO" id="GO:0004347">
    <property type="term" value="F:glucose-6-phosphate isomerase activity"/>
    <property type="evidence" value="ECO:0007669"/>
    <property type="project" value="UniProtKB-EC"/>
</dbReference>
<dbReference type="InterPro" id="IPR001672">
    <property type="entry name" value="G6P_Isomerase"/>
</dbReference>